<keyword evidence="3" id="KW-0805">Transcription regulation</keyword>
<keyword evidence="1" id="KW-0479">Metal-binding</keyword>
<evidence type="ECO:0000313" key="8">
    <source>
        <dbReference type="EMBL" id="KIW28088.1"/>
    </source>
</evidence>
<evidence type="ECO:0000259" key="7">
    <source>
        <dbReference type="PROSITE" id="PS50048"/>
    </source>
</evidence>
<dbReference type="PANTHER" id="PTHR47660">
    <property type="entry name" value="TRANSCRIPTION FACTOR WITH C2H2 AND ZN(2)-CYS(6) DNA BINDING DOMAIN (EUROFUNG)-RELATED-RELATED"/>
    <property type="match status" value="1"/>
</dbReference>
<gene>
    <name evidence="8" type="ORF">PV07_07772</name>
</gene>
<dbReference type="Proteomes" id="UP000054466">
    <property type="component" value="Unassembled WGS sequence"/>
</dbReference>
<dbReference type="PROSITE" id="PS00463">
    <property type="entry name" value="ZN2_CY6_FUNGAL_1"/>
    <property type="match status" value="1"/>
</dbReference>
<feature type="domain" description="Zn(2)-C6 fungal-type" evidence="7">
    <location>
        <begin position="8"/>
        <end position="38"/>
    </location>
</feature>
<dbReference type="Pfam" id="PF00172">
    <property type="entry name" value="Zn_clus"/>
    <property type="match status" value="1"/>
</dbReference>
<dbReference type="InterPro" id="IPR036864">
    <property type="entry name" value="Zn2-C6_fun-type_DNA-bd_sf"/>
</dbReference>
<dbReference type="RefSeq" id="XP_016248304.1">
    <property type="nucleotide sequence ID" value="XM_016394885.1"/>
</dbReference>
<name>A0A0D2CAK7_9EURO</name>
<protein>
    <recommendedName>
        <fullName evidence="7">Zn(2)-C6 fungal-type domain-containing protein</fullName>
    </recommendedName>
</protein>
<dbReference type="Gene3D" id="4.10.240.10">
    <property type="entry name" value="Zn(2)-C6 fungal-type DNA-binding domain"/>
    <property type="match status" value="1"/>
</dbReference>
<dbReference type="GO" id="GO:0000981">
    <property type="term" value="F:DNA-binding transcription factor activity, RNA polymerase II-specific"/>
    <property type="evidence" value="ECO:0007669"/>
    <property type="project" value="InterPro"/>
</dbReference>
<evidence type="ECO:0000313" key="9">
    <source>
        <dbReference type="Proteomes" id="UP000054466"/>
    </source>
</evidence>
<dbReference type="InterPro" id="IPR001138">
    <property type="entry name" value="Zn2Cys6_DnaBD"/>
</dbReference>
<keyword evidence="2" id="KW-0862">Zinc</keyword>
<sequence>MIRVLRKACRACTAAKRRCIVQLPQCSRCRTRQIDCVYDLEPLVGSTSRPSNTLTGTVAGDDGDPRDNSKFLRYVSSLHMDPKRVALECYQSPTTQCPVIWKIPISADFLTVEYVARELLDMANSVALSQSAAYIHPQRKPRPRPALVGPDFEVTNRKTVGSDITQCTRICDLLCALYESREPLSEILQAFQILLGHVMRLLLSSPQSIPRHKEKLLGHTRRLAIRLVKEAPSMMPTNLSRWEAWILAESVRRAILMSCLIQGVYHGRARGYCYHELFIQALPFDVRPGMWAARSEREWEALLDGSNNKHGFGSHDATDLVAFHEFASSFARAPFDPGADTFQRLLLMAHHGKAPVDRVLGVC</sequence>
<reference evidence="8 9" key="1">
    <citation type="submission" date="2015-01" db="EMBL/GenBank/DDBJ databases">
        <title>The Genome Sequence of Cladophialophora immunda CBS83496.</title>
        <authorList>
            <consortium name="The Broad Institute Genomics Platform"/>
            <person name="Cuomo C."/>
            <person name="de Hoog S."/>
            <person name="Gorbushina A."/>
            <person name="Stielow B."/>
            <person name="Teixiera M."/>
            <person name="Abouelleil A."/>
            <person name="Chapman S.B."/>
            <person name="Priest M."/>
            <person name="Young S.K."/>
            <person name="Wortman J."/>
            <person name="Nusbaum C."/>
            <person name="Birren B."/>
        </authorList>
    </citation>
    <scope>NUCLEOTIDE SEQUENCE [LARGE SCALE GENOMIC DNA]</scope>
    <source>
        <strain evidence="8 9">CBS 83496</strain>
    </source>
</reference>
<evidence type="ECO:0000256" key="6">
    <source>
        <dbReference type="ARBA" id="ARBA00023242"/>
    </source>
</evidence>
<evidence type="ECO:0000256" key="1">
    <source>
        <dbReference type="ARBA" id="ARBA00022723"/>
    </source>
</evidence>
<dbReference type="OrthoDB" id="4216928at2759"/>
<dbReference type="GO" id="GO:0008270">
    <property type="term" value="F:zinc ion binding"/>
    <property type="evidence" value="ECO:0007669"/>
    <property type="project" value="InterPro"/>
</dbReference>
<dbReference type="CDD" id="cd00067">
    <property type="entry name" value="GAL4"/>
    <property type="match status" value="1"/>
</dbReference>
<keyword evidence="9" id="KW-1185">Reference proteome</keyword>
<evidence type="ECO:0000256" key="2">
    <source>
        <dbReference type="ARBA" id="ARBA00022833"/>
    </source>
</evidence>
<keyword evidence="5" id="KW-0804">Transcription</keyword>
<evidence type="ECO:0000256" key="5">
    <source>
        <dbReference type="ARBA" id="ARBA00023163"/>
    </source>
</evidence>
<proteinExistence type="predicted"/>
<evidence type="ECO:0000256" key="3">
    <source>
        <dbReference type="ARBA" id="ARBA00023015"/>
    </source>
</evidence>
<keyword evidence="4" id="KW-0238">DNA-binding</keyword>
<accession>A0A0D2CAK7</accession>
<dbReference type="GeneID" id="27346966"/>
<dbReference type="PROSITE" id="PS50048">
    <property type="entry name" value="ZN2_CY6_FUNGAL_2"/>
    <property type="match status" value="1"/>
</dbReference>
<dbReference type="GO" id="GO:0003677">
    <property type="term" value="F:DNA binding"/>
    <property type="evidence" value="ECO:0007669"/>
    <property type="project" value="UniProtKB-KW"/>
</dbReference>
<dbReference type="EMBL" id="KN847043">
    <property type="protein sequence ID" value="KIW28088.1"/>
    <property type="molecule type" value="Genomic_DNA"/>
</dbReference>
<keyword evidence="6" id="KW-0539">Nucleus</keyword>
<organism evidence="8 9">
    <name type="scientific">Cladophialophora immunda</name>
    <dbReference type="NCBI Taxonomy" id="569365"/>
    <lineage>
        <taxon>Eukaryota</taxon>
        <taxon>Fungi</taxon>
        <taxon>Dikarya</taxon>
        <taxon>Ascomycota</taxon>
        <taxon>Pezizomycotina</taxon>
        <taxon>Eurotiomycetes</taxon>
        <taxon>Chaetothyriomycetidae</taxon>
        <taxon>Chaetothyriales</taxon>
        <taxon>Herpotrichiellaceae</taxon>
        <taxon>Cladophialophora</taxon>
    </lineage>
</organism>
<dbReference type="SMART" id="SM00066">
    <property type="entry name" value="GAL4"/>
    <property type="match status" value="1"/>
</dbReference>
<dbReference type="SUPFAM" id="SSF57701">
    <property type="entry name" value="Zn2/Cys6 DNA-binding domain"/>
    <property type="match status" value="1"/>
</dbReference>
<dbReference type="VEuPathDB" id="FungiDB:PV07_07772"/>
<dbReference type="AlphaFoldDB" id="A0A0D2CAK7"/>
<evidence type="ECO:0000256" key="4">
    <source>
        <dbReference type="ARBA" id="ARBA00023125"/>
    </source>
</evidence>
<dbReference type="HOGENOM" id="CLU_024655_1_0_1"/>